<dbReference type="GO" id="GO:0004853">
    <property type="term" value="F:uroporphyrinogen decarboxylase activity"/>
    <property type="evidence" value="ECO:0007669"/>
    <property type="project" value="InterPro"/>
</dbReference>
<dbReference type="SUPFAM" id="SSF51726">
    <property type="entry name" value="UROD/MetE-like"/>
    <property type="match status" value="1"/>
</dbReference>
<evidence type="ECO:0000313" key="2">
    <source>
        <dbReference type="EMBL" id="PIE35930.1"/>
    </source>
</evidence>
<dbReference type="GO" id="GO:0006779">
    <property type="term" value="P:porphyrin-containing compound biosynthetic process"/>
    <property type="evidence" value="ECO:0007669"/>
    <property type="project" value="InterPro"/>
</dbReference>
<accession>A0A2G6KKL6</accession>
<dbReference type="InterPro" id="IPR000257">
    <property type="entry name" value="Uroporphyrinogen_deCOase"/>
</dbReference>
<dbReference type="InterPro" id="IPR052024">
    <property type="entry name" value="Methanogen_methyltrans"/>
</dbReference>
<proteinExistence type="predicted"/>
<dbReference type="PANTHER" id="PTHR47099">
    <property type="entry name" value="METHYLCOBAMIDE:COM METHYLTRANSFERASE MTBA"/>
    <property type="match status" value="1"/>
</dbReference>
<sequence length="335" mass="36033">MTSLERVLAVFHGQQADRIPVIPIIGQAAARLNGITMSEELQSPETLAESRIACLKRFGYDGLYISADTWVAAEAMGAPVEYADDAPTAGTTPLLDDMQKLDQLKASDPKQDGRLPFLVKAVEIASSRSNDTFAVIANFDQSPFSLACALRGINQLMLDVYDQPDCVTQLLDICAESVIRYAKALAEAGAHILNTGDSPAILVGPQHYEKFALPYEQIVFDELKAYGIPTVLHICGNTTKVLSKMGQSHATGLEIDHAVDLHTARNAVPGTMTLIGNIDPVEMLLNASPEKISSHVKSLLDESPRIGQFILSSGCTLAPHTPPENIAAMVQVARS</sequence>
<dbReference type="PANTHER" id="PTHR47099:SF1">
    <property type="entry name" value="METHYLCOBAMIDE:COM METHYLTRANSFERASE MTBA"/>
    <property type="match status" value="1"/>
</dbReference>
<dbReference type="Pfam" id="PF01208">
    <property type="entry name" value="URO-D"/>
    <property type="match status" value="1"/>
</dbReference>
<dbReference type="Gene3D" id="3.20.20.210">
    <property type="match status" value="1"/>
</dbReference>
<evidence type="ECO:0000259" key="1">
    <source>
        <dbReference type="Pfam" id="PF01208"/>
    </source>
</evidence>
<dbReference type="AlphaFoldDB" id="A0A2G6KKL6"/>
<dbReference type="InterPro" id="IPR038071">
    <property type="entry name" value="UROD/MetE-like_sf"/>
</dbReference>
<dbReference type="Proteomes" id="UP000230821">
    <property type="component" value="Unassembled WGS sequence"/>
</dbReference>
<feature type="domain" description="Uroporphyrinogen decarboxylase (URO-D)" evidence="1">
    <location>
        <begin position="3"/>
        <end position="334"/>
    </location>
</feature>
<organism evidence="2 3">
    <name type="scientific">candidate division KSB3 bacterium</name>
    <dbReference type="NCBI Taxonomy" id="2044937"/>
    <lineage>
        <taxon>Bacteria</taxon>
        <taxon>candidate division KSB3</taxon>
    </lineage>
</organism>
<reference evidence="2 3" key="1">
    <citation type="submission" date="2017-10" db="EMBL/GenBank/DDBJ databases">
        <title>Novel microbial diversity and functional potential in the marine mammal oral microbiome.</title>
        <authorList>
            <person name="Dudek N.K."/>
            <person name="Sun C.L."/>
            <person name="Burstein D."/>
            <person name="Kantor R.S."/>
            <person name="Aliaga Goltsman D.S."/>
            <person name="Bik E.M."/>
            <person name="Thomas B.C."/>
            <person name="Banfield J.F."/>
            <person name="Relman D.A."/>
        </authorList>
    </citation>
    <scope>NUCLEOTIDE SEQUENCE [LARGE SCALE GENOMIC DNA]</scope>
    <source>
        <strain evidence="2">DOLJORAL78_47_16</strain>
    </source>
</reference>
<gene>
    <name evidence="2" type="ORF">CSA56_02045</name>
</gene>
<dbReference type="EMBL" id="PDSK01000029">
    <property type="protein sequence ID" value="PIE35930.1"/>
    <property type="molecule type" value="Genomic_DNA"/>
</dbReference>
<comment type="caution">
    <text evidence="2">The sequence shown here is derived from an EMBL/GenBank/DDBJ whole genome shotgun (WGS) entry which is preliminary data.</text>
</comment>
<evidence type="ECO:0000313" key="3">
    <source>
        <dbReference type="Proteomes" id="UP000230821"/>
    </source>
</evidence>
<name>A0A2G6KKL6_9BACT</name>
<dbReference type="CDD" id="cd03465">
    <property type="entry name" value="URO-D_like"/>
    <property type="match status" value="1"/>
</dbReference>
<protein>
    <recommendedName>
        <fullName evidence="1">Uroporphyrinogen decarboxylase (URO-D) domain-containing protein</fullName>
    </recommendedName>
</protein>